<dbReference type="PANTHER" id="PTHR11851:SF49">
    <property type="entry name" value="MITOCHONDRIAL-PROCESSING PEPTIDASE SUBUNIT ALPHA"/>
    <property type="match status" value="1"/>
</dbReference>
<dbReference type="GO" id="GO:0046872">
    <property type="term" value="F:metal ion binding"/>
    <property type="evidence" value="ECO:0007669"/>
    <property type="project" value="InterPro"/>
</dbReference>
<dbReference type="InterPro" id="IPR050361">
    <property type="entry name" value="MPP/UQCRC_Complex"/>
</dbReference>
<dbReference type="PROSITE" id="PS00143">
    <property type="entry name" value="INSULINASE"/>
    <property type="match status" value="1"/>
</dbReference>
<dbReference type="GO" id="GO:0004222">
    <property type="term" value="F:metalloendopeptidase activity"/>
    <property type="evidence" value="ECO:0007669"/>
    <property type="project" value="InterPro"/>
</dbReference>
<evidence type="ECO:0000256" key="1">
    <source>
        <dbReference type="ARBA" id="ARBA00001947"/>
    </source>
</evidence>
<dbReference type="SUPFAM" id="SSF63411">
    <property type="entry name" value="LuxS/MPP-like metallohydrolase"/>
    <property type="match status" value="2"/>
</dbReference>
<sequence length="410" mass="45990">MSAPIETKLDNGLTVLYEKVPGVKVVSVQCWIKTGSVNENDKLSGISHFLEHMLFNGTKKFKSGEIDEYLDAKGGYNNAFTSLDVTNYYVTIPADEAEAAYEVVSDMVFNALLLQSEIDREKPVVLQEINRKYDDPSYKMWQDLQASLFEGTPYARQVIGSSETVSAFTRQEIVDYYNSFYHPQNMTLVIVGDIEKKQALDLAAKYFNQTRDVPAGKLYQGENKVTFTKSIDKNFKADVNVDYAVFSFPTGAQDINTVYAEEVFAEVLSGGEYSLLNEIIKNKNNTAIYVTDIGLFNHYNGLFGAMAVVPRGNGEKFRNEAMEIINNIASGNIEESRIEKAKNRLKSKNIFEEENVSSLAQNIGYAYVLDFKDYHLNYENGIDKVTKADIVAAAKKMTSGPMYFGITSNE</sequence>
<keyword evidence="5" id="KW-1185">Reference proteome</keyword>
<dbReference type="EC" id="3.4.24.-" evidence="4"/>
<name>V2QH38_9BACT</name>
<gene>
    <name evidence="4" type="ORF">N508_000554</name>
</gene>
<dbReference type="eggNOG" id="COG0612">
    <property type="taxonomic scope" value="Bacteria"/>
</dbReference>
<keyword evidence="4" id="KW-0645">Protease</keyword>
<reference evidence="4" key="3">
    <citation type="submission" date="2022-06" db="EMBL/GenBank/DDBJ databases">
        <title>Resources to Facilitate Use of the Altered Schaedler Flora (ASF) Mouse Model to Study Microbiome Function.</title>
        <authorList>
            <person name="Proctor A."/>
            <person name="Parvinroo S."/>
            <person name="Richie T."/>
            <person name="Jia X."/>
            <person name="Lee S.T.M."/>
            <person name="Karp P.D."/>
            <person name="Paley S."/>
            <person name="Kostic A.D."/>
            <person name="Pierre J.F."/>
            <person name="Wannemuehler M.J."/>
            <person name="Phillips G.J."/>
        </authorList>
    </citation>
    <scope>NUCLEOTIDE SEQUENCE</scope>
    <source>
        <strain evidence="4">ASF457</strain>
    </source>
</reference>
<evidence type="ECO:0000313" key="5">
    <source>
        <dbReference type="Proteomes" id="UP000017429"/>
    </source>
</evidence>
<dbReference type="PANTHER" id="PTHR11851">
    <property type="entry name" value="METALLOPROTEASE"/>
    <property type="match status" value="1"/>
</dbReference>
<reference evidence="4" key="2">
    <citation type="submission" date="2022-05" db="EMBL/GenBank/DDBJ databases">
        <authorList>
            <person name="Proctor A.L."/>
            <person name="Phillips G.J."/>
            <person name="Wannemuehler M.J."/>
        </authorList>
    </citation>
    <scope>NUCLEOTIDE SEQUENCE</scope>
    <source>
        <strain evidence="4">ASF457</strain>
    </source>
</reference>
<evidence type="ECO:0000256" key="2">
    <source>
        <dbReference type="ARBA" id="ARBA00007261"/>
    </source>
</evidence>
<dbReference type="Proteomes" id="UP000017429">
    <property type="component" value="Chromosome"/>
</dbReference>
<protein>
    <submittedName>
        <fullName evidence="4">Zinc protease</fullName>
        <ecNumber evidence="4">3.4.24.-</ecNumber>
    </submittedName>
</protein>
<dbReference type="InterPro" id="IPR011249">
    <property type="entry name" value="Metalloenz_LuxS/M16"/>
</dbReference>
<evidence type="ECO:0000256" key="3">
    <source>
        <dbReference type="RuleBase" id="RU004447"/>
    </source>
</evidence>
<comment type="similarity">
    <text evidence="2 3">Belongs to the peptidase M16 family.</text>
</comment>
<dbReference type="GO" id="GO:0006508">
    <property type="term" value="P:proteolysis"/>
    <property type="evidence" value="ECO:0007669"/>
    <property type="project" value="UniProtKB-KW"/>
</dbReference>
<dbReference type="InterPro" id="IPR001431">
    <property type="entry name" value="Pept_M16_Zn_BS"/>
</dbReference>
<dbReference type="EMBL" id="CP097562">
    <property type="protein sequence ID" value="USF23491.1"/>
    <property type="molecule type" value="Genomic_DNA"/>
</dbReference>
<comment type="cofactor">
    <cofactor evidence="1">
        <name>Zn(2+)</name>
        <dbReference type="ChEBI" id="CHEBI:29105"/>
    </cofactor>
</comment>
<keyword evidence="4" id="KW-0378">Hydrolase</keyword>
<dbReference type="AlphaFoldDB" id="V2QH38"/>
<evidence type="ECO:0000313" key="4">
    <source>
        <dbReference type="EMBL" id="USF23491.1"/>
    </source>
</evidence>
<dbReference type="Gene3D" id="3.30.830.10">
    <property type="entry name" value="Metalloenzyme, LuxS/M16 peptidase-like"/>
    <property type="match status" value="2"/>
</dbReference>
<proteinExistence type="inferred from homology"/>
<organism evidence="4 5">
    <name type="scientific">Mucispirillum schaedleri ASF457</name>
    <dbReference type="NCBI Taxonomy" id="1379858"/>
    <lineage>
        <taxon>Bacteria</taxon>
        <taxon>Pseudomonadati</taxon>
        <taxon>Deferribacterota</taxon>
        <taxon>Deferribacteres</taxon>
        <taxon>Deferribacterales</taxon>
        <taxon>Mucispirillaceae</taxon>
        <taxon>Mucispirillum</taxon>
    </lineage>
</organism>
<reference evidence="4" key="1">
    <citation type="journal article" date="2014" name="Genome Announc.">
        <title>Draft genome sequences of the altered schaedler flora, a defined bacterial community from gnotobiotic mice.</title>
        <authorList>
            <person name="Wannemuehler M.J."/>
            <person name="Overstreet A.M."/>
            <person name="Ward D.V."/>
            <person name="Phillips G.J."/>
        </authorList>
    </citation>
    <scope>NUCLEOTIDE SEQUENCE</scope>
    <source>
        <strain evidence="4">ASF457</strain>
    </source>
</reference>
<dbReference type="InterPro" id="IPR007863">
    <property type="entry name" value="Peptidase_M16_C"/>
</dbReference>
<accession>V2QH38</accession>
<dbReference type="Pfam" id="PF00675">
    <property type="entry name" value="Peptidase_M16"/>
    <property type="match status" value="1"/>
</dbReference>
<dbReference type="Pfam" id="PF05193">
    <property type="entry name" value="Peptidase_M16_C"/>
    <property type="match status" value="1"/>
</dbReference>
<dbReference type="KEGG" id="msch:N508_000554"/>
<dbReference type="InterPro" id="IPR011765">
    <property type="entry name" value="Pept_M16_N"/>
</dbReference>
<dbReference type="RefSeq" id="WP_023274866.1">
    <property type="nucleotide sequence ID" value="NZ_CP097562.1"/>
</dbReference>